<feature type="region of interest" description="Disordered" evidence="1">
    <location>
        <begin position="55"/>
        <end position="74"/>
    </location>
</feature>
<reference evidence="2" key="1">
    <citation type="submission" date="2000-12" db="EMBL/GenBank/DDBJ databases">
        <title>Three Novel pig genes of Xanthomonas oryzae pv. oryzae.</title>
        <authorList>
            <person name="Zou H."/>
            <person name="Zhang X."/>
            <person name="Wang J."/>
        </authorList>
    </citation>
    <scope>NUCLEOTIDE SEQUENCE</scope>
</reference>
<dbReference type="AlphaFoldDB" id="Q9AM67"/>
<organism evidence="2">
    <name type="scientific">Xanthomonas oryzae pv. oryzae</name>
    <dbReference type="NCBI Taxonomy" id="64187"/>
    <lineage>
        <taxon>Bacteria</taxon>
        <taxon>Pseudomonadati</taxon>
        <taxon>Pseudomonadota</taxon>
        <taxon>Gammaproteobacteria</taxon>
        <taxon>Lysobacterales</taxon>
        <taxon>Lysobacteraceae</taxon>
        <taxon>Xanthomonas</taxon>
    </lineage>
</organism>
<gene>
    <name evidence="2" type="primary">pigI</name>
</gene>
<proteinExistence type="predicted"/>
<sequence>MRRMHQRACGLRFQAHTGQRRPCRFQRRATHGEHAGFGGAEHLAHFTTETRFGRSGDFRRHRCSGRHDAGQRRQCHAGFDQRTQMHGRGHQDTRRGNIGQRTRHIVREERALGVHCQGGHHRQQHRQLHAIHVLRRHRGDHVRHSVGVRPQAFQRDQILARAGQETAPGLGIGLRAAGGARGETDRHQRVVGQLWNRARSLRQFGRQLPIPRRRELQVQIAQAVRIGVARLHFAHYRRCTRRWQQRYLPAQRARVERHHETVAVLAQIHCMATFRQLLRQTVHMRDEGGQIDRLPRAPGQRPVERTNSHRMGNRGSRQAGHENRRSQEHASLSATRAAGKSGSSLCGKPRRARLVSMACTCV</sequence>
<feature type="compositionally biased region" description="Basic and acidic residues" evidence="1">
    <location>
        <begin position="319"/>
        <end position="328"/>
    </location>
</feature>
<protein>
    <submittedName>
        <fullName evidence="2">Xanthomonadin biosynthesis related protein 2</fullName>
    </submittedName>
</protein>
<evidence type="ECO:0000313" key="2">
    <source>
        <dbReference type="EMBL" id="AAG50285.1"/>
    </source>
</evidence>
<name>Q9AM67_XANOO</name>
<evidence type="ECO:0000256" key="1">
    <source>
        <dbReference type="SAM" id="MobiDB-lite"/>
    </source>
</evidence>
<accession>Q9AM67</accession>
<dbReference type="EMBL" id="AF329698">
    <property type="protein sequence ID" value="AAG50285.1"/>
    <property type="molecule type" value="Genomic_DNA"/>
</dbReference>
<feature type="region of interest" description="Disordered" evidence="1">
    <location>
        <begin position="287"/>
        <end position="347"/>
    </location>
</feature>